<evidence type="ECO:0000313" key="3">
    <source>
        <dbReference type="Proteomes" id="UP001156974"/>
    </source>
</evidence>
<dbReference type="SUPFAM" id="SSF53448">
    <property type="entry name" value="Nucleotide-diphospho-sugar transferases"/>
    <property type="match status" value="1"/>
</dbReference>
<dbReference type="RefSeq" id="WP_175083420.1">
    <property type="nucleotide sequence ID" value="NZ_JAKUMG010000018.1"/>
</dbReference>
<dbReference type="InterPro" id="IPR001173">
    <property type="entry name" value="Glyco_trans_2-like"/>
</dbReference>
<evidence type="ECO:0000259" key="1">
    <source>
        <dbReference type="Pfam" id="PF00535"/>
    </source>
</evidence>
<dbReference type="PANTHER" id="PTHR22916">
    <property type="entry name" value="GLYCOSYLTRANSFERASE"/>
    <property type="match status" value="1"/>
</dbReference>
<dbReference type="EMBL" id="JAKUMG010000018">
    <property type="protein sequence ID" value="MDI4671265.1"/>
    <property type="molecule type" value="Genomic_DNA"/>
</dbReference>
<feature type="domain" description="Glycosyltransferase 2-like" evidence="1">
    <location>
        <begin position="7"/>
        <end position="129"/>
    </location>
</feature>
<protein>
    <submittedName>
        <fullName evidence="2">Glycosyltransferase</fullName>
    </submittedName>
</protein>
<organism evidence="2 3">
    <name type="scientific">Pseudoalteromonas shioyasakiensis</name>
    <dbReference type="NCBI Taxonomy" id="1190813"/>
    <lineage>
        <taxon>Bacteria</taxon>
        <taxon>Pseudomonadati</taxon>
        <taxon>Pseudomonadota</taxon>
        <taxon>Gammaproteobacteria</taxon>
        <taxon>Alteromonadales</taxon>
        <taxon>Pseudoalteromonadaceae</taxon>
        <taxon>Pseudoalteromonas</taxon>
    </lineage>
</organism>
<dbReference type="Pfam" id="PF00535">
    <property type="entry name" value="Glycos_transf_2"/>
    <property type="match status" value="1"/>
</dbReference>
<gene>
    <name evidence="2" type="ORF">MKZ47_19545</name>
</gene>
<evidence type="ECO:0000313" key="2">
    <source>
        <dbReference type="EMBL" id="MDI4671265.1"/>
    </source>
</evidence>
<dbReference type="PANTHER" id="PTHR22916:SF3">
    <property type="entry name" value="UDP-GLCNAC:BETAGAL BETA-1,3-N-ACETYLGLUCOSAMINYLTRANSFERASE-LIKE PROTEIN 1"/>
    <property type="match status" value="1"/>
</dbReference>
<dbReference type="CDD" id="cd00761">
    <property type="entry name" value="Glyco_tranf_GTA_type"/>
    <property type="match status" value="1"/>
</dbReference>
<keyword evidence="3" id="KW-1185">Reference proteome</keyword>
<proteinExistence type="predicted"/>
<comment type="caution">
    <text evidence="2">The sequence shown here is derived from an EMBL/GenBank/DDBJ whole genome shotgun (WGS) entry which is preliminary data.</text>
</comment>
<reference evidence="2 3" key="1">
    <citation type="submission" date="2022-02" db="EMBL/GenBank/DDBJ databases">
        <title>Genome analysis of Beneficial Microorganisms for Coral consortium from Pocillopora damicornis.</title>
        <authorList>
            <person name="Rosado P.M."/>
            <person name="Cardoso P.M."/>
            <person name="Rosado J.G."/>
            <person name="Schultz J."/>
            <person name="Rocha U."/>
            <person name="Costa T.K."/>
            <person name="Peixoto R.S."/>
        </authorList>
    </citation>
    <scope>NUCLEOTIDE SEQUENCE [LARGE SCALE GENOMIC DNA]</scope>
    <source>
        <strain evidence="2 3">BMC5</strain>
    </source>
</reference>
<sequence length="248" mass="28681">MNEPLVSIIMPAYNSEKYISESIESVILQTFKNWELLITDDRSSDNTQNVVEQYCAKDSRIKLYVNKENGGAGAARNNSITHAKGRYIAFLDSDDLWHPAKLEKQITFMLEHNYGLTYTSYQKFTGNSYLGVVTPPLSTNYSKLLSSNVIGCLTAIYDTEIVGKQFMPLIRKRQDMGLWLKVLKITPKAYCIRETLAYYRIDSGMTQNKFSVLKWQWRFYREVVKLNLLKACYHFSIYSIKGFIKHSV</sequence>
<dbReference type="Proteomes" id="UP001156974">
    <property type="component" value="Unassembled WGS sequence"/>
</dbReference>
<accession>A0ABT6U503</accession>
<name>A0ABT6U503_9GAMM</name>
<dbReference type="Gene3D" id="3.90.550.10">
    <property type="entry name" value="Spore Coat Polysaccharide Biosynthesis Protein SpsA, Chain A"/>
    <property type="match status" value="1"/>
</dbReference>
<dbReference type="InterPro" id="IPR029044">
    <property type="entry name" value="Nucleotide-diphossugar_trans"/>
</dbReference>